<dbReference type="AlphaFoldDB" id="A0A502GI75"/>
<gene>
    <name evidence="8" type="ORF">EAH77_13065</name>
</gene>
<evidence type="ECO:0000259" key="6">
    <source>
        <dbReference type="Pfam" id="PF00419"/>
    </source>
</evidence>
<dbReference type="OrthoDB" id="8970968at2"/>
<dbReference type="Proteomes" id="UP000317663">
    <property type="component" value="Unassembled WGS sequence"/>
</dbReference>
<feature type="signal peptide" evidence="5">
    <location>
        <begin position="1"/>
        <end position="38"/>
    </location>
</feature>
<sequence length="344" mass="36288">MKKELIDNIKNGSVLRLFVSSILLGMISWLATAPVAMAANNCTITQGKAVNVSLSIPTLRPSKNGTSGTVLASAEVPTAAISYTCGNLIRDSWRSRFTRSESTQQALDNVYNTNVAGVGIRLSWPASRSMYFPNTAECISSCIEPADKVTVEFVQTGVIDMGTIPAGTIGEVNLTANTAPGPDLTLMTISLAAPIDVAAKSCAILTTSQNVALGEYALADFQSRKVRMGGEVSFKLTVDCPQKSSVQFKFTASNRPTGSAKGYIPNCDDDDCAQSVGVRLLNNSSSAVYTDGTAVDATGATKGGTTSITGEKSFTYKAQIYPSDIKTMTAGKIDTHVVFDVLMN</sequence>
<dbReference type="Pfam" id="PF22003">
    <property type="entry name" value="MrkDrd"/>
    <property type="match status" value="1"/>
</dbReference>
<feature type="domain" description="Fimbrial-type adhesion" evidence="6">
    <location>
        <begin position="197"/>
        <end position="339"/>
    </location>
</feature>
<evidence type="ECO:0000256" key="5">
    <source>
        <dbReference type="SAM" id="SignalP"/>
    </source>
</evidence>
<dbReference type="PANTHER" id="PTHR33420">
    <property type="entry name" value="FIMBRIAL SUBUNIT ELFA-RELATED"/>
    <property type="match status" value="1"/>
</dbReference>
<evidence type="ECO:0000259" key="7">
    <source>
        <dbReference type="Pfam" id="PF22003"/>
    </source>
</evidence>
<dbReference type="SUPFAM" id="SSF49401">
    <property type="entry name" value="Bacterial adhesins"/>
    <property type="match status" value="1"/>
</dbReference>
<dbReference type="GO" id="GO:0043709">
    <property type="term" value="P:cell adhesion involved in single-species biofilm formation"/>
    <property type="evidence" value="ECO:0007669"/>
    <property type="project" value="TreeGrafter"/>
</dbReference>
<dbReference type="RefSeq" id="WP_140473241.1">
    <property type="nucleotide sequence ID" value="NZ_RCZD01000006.1"/>
</dbReference>
<dbReference type="EMBL" id="RCZD01000006">
    <property type="protein sequence ID" value="TPG61564.1"/>
    <property type="molecule type" value="Genomic_DNA"/>
</dbReference>
<feature type="domain" description="MrkD-like receptor binding" evidence="7">
    <location>
        <begin position="68"/>
        <end position="170"/>
    </location>
</feature>
<name>A0A502GI75_9GAMM</name>
<comment type="subcellular location">
    <subcellularLocation>
        <location evidence="1">Fimbrium</location>
    </subcellularLocation>
</comment>
<organism evidence="8 9">
    <name type="scientific">Ewingella americana</name>
    <dbReference type="NCBI Taxonomy" id="41202"/>
    <lineage>
        <taxon>Bacteria</taxon>
        <taxon>Pseudomonadati</taxon>
        <taxon>Pseudomonadota</taxon>
        <taxon>Gammaproteobacteria</taxon>
        <taxon>Enterobacterales</taxon>
        <taxon>Yersiniaceae</taxon>
        <taxon>Ewingella</taxon>
    </lineage>
</organism>
<comment type="similarity">
    <text evidence="2">Belongs to the fimbrial protein family.</text>
</comment>
<reference evidence="8 9" key="1">
    <citation type="journal article" date="2019" name="Environ. Microbiol.">
        <title>Species interactions and distinct microbial communities in high Arctic permafrost affected cryosols are associated with the CH4 and CO2 gas fluxes.</title>
        <authorList>
            <person name="Altshuler I."/>
            <person name="Hamel J."/>
            <person name="Turney S."/>
            <person name="Magnuson E."/>
            <person name="Levesque R."/>
            <person name="Greer C."/>
            <person name="Whyte L.G."/>
        </authorList>
    </citation>
    <scope>NUCLEOTIDE SEQUENCE [LARGE SCALE GENOMIC DNA]</scope>
    <source>
        <strain evidence="8 9">E4</strain>
    </source>
</reference>
<dbReference type="InterPro" id="IPR000259">
    <property type="entry name" value="Adhesion_dom_fimbrial"/>
</dbReference>
<comment type="caution">
    <text evidence="8">The sequence shown here is derived from an EMBL/GenBank/DDBJ whole genome shotgun (WGS) entry which is preliminary data.</text>
</comment>
<proteinExistence type="inferred from homology"/>
<evidence type="ECO:0000256" key="4">
    <source>
        <dbReference type="ARBA" id="ARBA00023263"/>
    </source>
</evidence>
<dbReference type="InterPro" id="IPR036937">
    <property type="entry name" value="Adhesion_dom_fimbrial_sf"/>
</dbReference>
<keyword evidence="4" id="KW-0281">Fimbrium</keyword>
<dbReference type="InterPro" id="IPR054160">
    <property type="entry name" value="MrkD_recept-bd"/>
</dbReference>
<feature type="chain" id="PRO_5021213194" evidence="5">
    <location>
        <begin position="39"/>
        <end position="344"/>
    </location>
</feature>
<dbReference type="Gene3D" id="2.60.40.1090">
    <property type="entry name" value="Fimbrial-type adhesion domain"/>
    <property type="match status" value="1"/>
</dbReference>
<dbReference type="PANTHER" id="PTHR33420:SF3">
    <property type="entry name" value="FIMBRIAL SUBUNIT ELFA"/>
    <property type="match status" value="1"/>
</dbReference>
<keyword evidence="3 5" id="KW-0732">Signal</keyword>
<evidence type="ECO:0000313" key="9">
    <source>
        <dbReference type="Proteomes" id="UP000317663"/>
    </source>
</evidence>
<dbReference type="GO" id="GO:0009289">
    <property type="term" value="C:pilus"/>
    <property type="evidence" value="ECO:0007669"/>
    <property type="project" value="UniProtKB-SubCell"/>
</dbReference>
<protein>
    <submittedName>
        <fullName evidence="8">Uncharacterized protein</fullName>
    </submittedName>
</protein>
<evidence type="ECO:0000256" key="2">
    <source>
        <dbReference type="ARBA" id="ARBA00006671"/>
    </source>
</evidence>
<dbReference type="InterPro" id="IPR008966">
    <property type="entry name" value="Adhesion_dom_sf"/>
</dbReference>
<dbReference type="InterPro" id="IPR050263">
    <property type="entry name" value="Bact_Fimbrial_Adh_Pro"/>
</dbReference>
<dbReference type="Pfam" id="PF00419">
    <property type="entry name" value="Fimbrial"/>
    <property type="match status" value="1"/>
</dbReference>
<dbReference type="Gene3D" id="2.60.40.3310">
    <property type="match status" value="1"/>
</dbReference>
<evidence type="ECO:0000256" key="3">
    <source>
        <dbReference type="ARBA" id="ARBA00022729"/>
    </source>
</evidence>
<keyword evidence="9" id="KW-1185">Reference proteome</keyword>
<evidence type="ECO:0000313" key="8">
    <source>
        <dbReference type="EMBL" id="TPG61564.1"/>
    </source>
</evidence>
<evidence type="ECO:0000256" key="1">
    <source>
        <dbReference type="ARBA" id="ARBA00004561"/>
    </source>
</evidence>
<accession>A0A502GI75</accession>